<reference evidence="18 19" key="1">
    <citation type="submission" date="2020-08" db="EMBL/GenBank/DDBJ databases">
        <title>Complete Genome Sequence of Effusibacillus dendaii Strain skT53, Isolated from Farmland soil.</title>
        <authorList>
            <person name="Konishi T."/>
            <person name="Kawasaki H."/>
        </authorList>
    </citation>
    <scope>NUCLEOTIDE SEQUENCE [LARGE SCALE GENOMIC DNA]</scope>
    <source>
        <strain evidence="19">skT53</strain>
    </source>
</reference>
<dbReference type="InterPro" id="IPR030656">
    <property type="entry name" value="ALAD_AS"/>
</dbReference>
<keyword evidence="15" id="KW-0460">Magnesium</keyword>
<keyword evidence="7" id="KW-0350">Heme biosynthesis</keyword>
<dbReference type="FunFam" id="3.20.20.70:FF:000019">
    <property type="entry name" value="Delta-aminolevulinic acid dehydratase"/>
    <property type="match status" value="1"/>
</dbReference>
<sequence length="326" mass="35978">MQLPTGFQRLRRLRRTAGIRSMVREHVLNTKDFIYPLFAAHGTGVKEEIASMPGVYHLSIELLKREVEEISELGIESVLLFGVPAHKDEHSSEAYAEQGIVQQAVRAVKDVNPDMTVITDVCLCAYNPDGHCGIVRDGQIVNDDSLVLLAKTAVSHAHAGADIVAPSDMMDGRIAALRAALDQAGFLDIPIMSYSVKYASAFYGPFRDAAHSAPSFGDRKTYQMDPANSREAMRESMADVEEGADFLMVKPAMAYMDIIRQVRDNFDLPLVAYNVSGEYSMLKAAAQNGWIDERQVVLELLTGFKRAGADLIITYHAKEAAQWLRG</sequence>
<proteinExistence type="inferred from homology"/>
<evidence type="ECO:0000256" key="8">
    <source>
        <dbReference type="ARBA" id="ARBA00023239"/>
    </source>
</evidence>
<dbReference type="UniPathway" id="UPA00251">
    <property type="reaction ID" value="UER00318"/>
</dbReference>
<evidence type="ECO:0000256" key="10">
    <source>
        <dbReference type="ARBA" id="ARBA00025628"/>
    </source>
</evidence>
<evidence type="ECO:0000256" key="11">
    <source>
        <dbReference type="ARBA" id="ARBA00047651"/>
    </source>
</evidence>
<dbReference type="EC" id="4.2.1.24" evidence="5 16"/>
<comment type="subunit">
    <text evidence="4 16">Homooctamer.</text>
</comment>
<dbReference type="RefSeq" id="WP_200759220.1">
    <property type="nucleotide sequence ID" value="NZ_AP023366.1"/>
</dbReference>
<comment type="similarity">
    <text evidence="3 17">Belongs to the ALAD family.</text>
</comment>
<dbReference type="GO" id="GO:0006782">
    <property type="term" value="P:protoporphyrinogen IX biosynthetic process"/>
    <property type="evidence" value="ECO:0007669"/>
    <property type="project" value="UniProtKB-UniPathway"/>
</dbReference>
<dbReference type="GO" id="GO:0004655">
    <property type="term" value="F:porphobilinogen synthase activity"/>
    <property type="evidence" value="ECO:0007669"/>
    <property type="project" value="UniProtKB-EC"/>
</dbReference>
<evidence type="ECO:0000256" key="17">
    <source>
        <dbReference type="RuleBase" id="RU004161"/>
    </source>
</evidence>
<evidence type="ECO:0000313" key="19">
    <source>
        <dbReference type="Proteomes" id="UP000593802"/>
    </source>
</evidence>
<feature type="binding site" evidence="15">
    <location>
        <position position="235"/>
    </location>
    <ligand>
        <name>Mg(2+)</name>
        <dbReference type="ChEBI" id="CHEBI:18420"/>
    </ligand>
</feature>
<dbReference type="SMART" id="SM01004">
    <property type="entry name" value="ALAD"/>
    <property type="match status" value="1"/>
</dbReference>
<evidence type="ECO:0000256" key="15">
    <source>
        <dbReference type="PIRSR" id="PIRSR001415-5"/>
    </source>
</evidence>
<feature type="binding site" evidence="14">
    <location>
        <position position="132"/>
    </location>
    <ligand>
        <name>Zn(2+)</name>
        <dbReference type="ChEBI" id="CHEBI:29105"/>
        <note>catalytic</note>
    </ligand>
</feature>
<feature type="binding site" evidence="13">
    <location>
        <position position="276"/>
    </location>
    <ligand>
        <name>5-aminolevulinate</name>
        <dbReference type="ChEBI" id="CHEBI:356416"/>
        <label>2</label>
    </ligand>
</feature>
<evidence type="ECO:0000256" key="7">
    <source>
        <dbReference type="ARBA" id="ARBA00023133"/>
    </source>
</evidence>
<comment type="cofactor">
    <cofactor evidence="1">
        <name>Zn(2+)</name>
        <dbReference type="ChEBI" id="CHEBI:29105"/>
    </cofactor>
</comment>
<evidence type="ECO:0000313" key="18">
    <source>
        <dbReference type="EMBL" id="BCJ85051.1"/>
    </source>
</evidence>
<dbReference type="GO" id="GO:0008270">
    <property type="term" value="F:zinc ion binding"/>
    <property type="evidence" value="ECO:0007669"/>
    <property type="project" value="TreeGrafter"/>
</dbReference>
<evidence type="ECO:0000256" key="9">
    <source>
        <dbReference type="ARBA" id="ARBA00023244"/>
    </source>
</evidence>
<keyword evidence="14" id="KW-0479">Metal-binding</keyword>
<evidence type="ECO:0000256" key="13">
    <source>
        <dbReference type="PIRSR" id="PIRSR001415-2"/>
    </source>
</evidence>
<dbReference type="KEGG" id="eff:skT53_00360"/>
<feature type="binding site" evidence="13">
    <location>
        <position position="219"/>
    </location>
    <ligand>
        <name>5-aminolevulinate</name>
        <dbReference type="ChEBI" id="CHEBI:356416"/>
        <label>1</label>
    </ligand>
</feature>
<evidence type="ECO:0000256" key="16">
    <source>
        <dbReference type="RuleBase" id="RU000515"/>
    </source>
</evidence>
<protein>
    <recommendedName>
        <fullName evidence="6 16">Delta-aminolevulinic acid dehydratase</fullName>
        <ecNumber evidence="5 16">4.2.1.24</ecNumber>
    </recommendedName>
</protein>
<comment type="catalytic activity">
    <reaction evidence="11 16">
        <text>2 5-aminolevulinate = porphobilinogen + 2 H2O + H(+)</text>
        <dbReference type="Rhea" id="RHEA:24064"/>
        <dbReference type="ChEBI" id="CHEBI:15377"/>
        <dbReference type="ChEBI" id="CHEBI:15378"/>
        <dbReference type="ChEBI" id="CHEBI:58126"/>
        <dbReference type="ChEBI" id="CHEBI:356416"/>
        <dbReference type="EC" id="4.2.1.24"/>
    </reaction>
</comment>
<feature type="active site" description="Schiff-base intermediate with substrate" evidence="12">
    <location>
        <position position="197"/>
    </location>
</feature>
<evidence type="ECO:0000256" key="6">
    <source>
        <dbReference type="ARBA" id="ARBA00020771"/>
    </source>
</evidence>
<keyword evidence="8 16" id="KW-0456">Lyase</keyword>
<evidence type="ECO:0000256" key="5">
    <source>
        <dbReference type="ARBA" id="ARBA00012053"/>
    </source>
</evidence>
<evidence type="ECO:0000256" key="1">
    <source>
        <dbReference type="ARBA" id="ARBA00001947"/>
    </source>
</evidence>
<keyword evidence="14" id="KW-0862">Zinc</keyword>
<dbReference type="Pfam" id="PF00490">
    <property type="entry name" value="ALAD"/>
    <property type="match status" value="1"/>
</dbReference>
<evidence type="ECO:0000256" key="3">
    <source>
        <dbReference type="ARBA" id="ARBA00008055"/>
    </source>
</evidence>
<dbReference type="PANTHER" id="PTHR11458:SF0">
    <property type="entry name" value="DELTA-AMINOLEVULINIC ACID DEHYDRATASE"/>
    <property type="match status" value="1"/>
</dbReference>
<evidence type="ECO:0000256" key="14">
    <source>
        <dbReference type="PIRSR" id="PIRSR001415-3"/>
    </source>
</evidence>
<feature type="active site" description="Schiff-base intermediate with substrate" evidence="12">
    <location>
        <position position="250"/>
    </location>
</feature>
<organism evidence="18 19">
    <name type="scientific">Effusibacillus dendaii</name>
    <dbReference type="NCBI Taxonomy" id="2743772"/>
    <lineage>
        <taxon>Bacteria</taxon>
        <taxon>Bacillati</taxon>
        <taxon>Bacillota</taxon>
        <taxon>Bacilli</taxon>
        <taxon>Bacillales</taxon>
        <taxon>Alicyclobacillaceae</taxon>
        <taxon>Effusibacillus</taxon>
    </lineage>
</organism>
<dbReference type="PANTHER" id="PTHR11458">
    <property type="entry name" value="DELTA-AMINOLEVULINIC ACID DEHYDRATASE"/>
    <property type="match status" value="1"/>
</dbReference>
<evidence type="ECO:0000256" key="2">
    <source>
        <dbReference type="ARBA" id="ARBA00004694"/>
    </source>
</evidence>
<feature type="binding site" evidence="14">
    <location>
        <position position="122"/>
    </location>
    <ligand>
        <name>Zn(2+)</name>
        <dbReference type="ChEBI" id="CHEBI:29105"/>
        <note>catalytic</note>
    </ligand>
</feature>
<dbReference type="CDD" id="cd00384">
    <property type="entry name" value="ALAD_PBGS"/>
    <property type="match status" value="1"/>
</dbReference>
<feature type="binding site" evidence="14">
    <location>
        <position position="124"/>
    </location>
    <ligand>
        <name>Zn(2+)</name>
        <dbReference type="ChEBI" id="CHEBI:29105"/>
        <note>catalytic</note>
    </ligand>
</feature>
<dbReference type="Proteomes" id="UP000593802">
    <property type="component" value="Chromosome"/>
</dbReference>
<dbReference type="NCBIfam" id="NF006762">
    <property type="entry name" value="PRK09283.1"/>
    <property type="match status" value="1"/>
</dbReference>
<dbReference type="PROSITE" id="PS00169">
    <property type="entry name" value="D_ALA_DEHYDRATASE"/>
    <property type="match status" value="1"/>
</dbReference>
<comment type="pathway">
    <text evidence="2">Porphyrin-containing compound metabolism; protoporphyrin-IX biosynthesis; coproporphyrinogen-III from 5-aminolevulinate: step 1/4.</text>
</comment>
<dbReference type="InterPro" id="IPR013785">
    <property type="entry name" value="Aldolase_TIM"/>
</dbReference>
<dbReference type="AlphaFoldDB" id="A0A7I8DAW6"/>
<dbReference type="PRINTS" id="PR00144">
    <property type="entry name" value="DALDHYDRTASE"/>
</dbReference>
<accession>A0A7I8DAW6</accession>
<keyword evidence="19" id="KW-1185">Reference proteome</keyword>
<dbReference type="GO" id="GO:0005829">
    <property type="term" value="C:cytosol"/>
    <property type="evidence" value="ECO:0007669"/>
    <property type="project" value="TreeGrafter"/>
</dbReference>
<evidence type="ECO:0000256" key="4">
    <source>
        <dbReference type="ARBA" id="ARBA00011823"/>
    </source>
</evidence>
<dbReference type="SUPFAM" id="SSF51569">
    <property type="entry name" value="Aldolase"/>
    <property type="match status" value="1"/>
</dbReference>
<dbReference type="PIRSF" id="PIRSF001415">
    <property type="entry name" value="Porphbilin_synth"/>
    <property type="match status" value="1"/>
</dbReference>
<comment type="function">
    <text evidence="10">Catalyzes an early step in the biosynthesis of tetrapyrroles. Binds two molecules of 5-aminolevulinate per subunit, each at a distinct site, and catalyzes their condensation to form porphobilinogen.</text>
</comment>
<evidence type="ECO:0000256" key="12">
    <source>
        <dbReference type="PIRSR" id="PIRSR001415-1"/>
    </source>
</evidence>
<gene>
    <name evidence="18" type="primary">hemB</name>
    <name evidence="18" type="ORF">skT53_00360</name>
</gene>
<keyword evidence="9 16" id="KW-0627">Porphyrin biosynthesis</keyword>
<name>A0A7I8DAW6_9BACL</name>
<dbReference type="EMBL" id="AP023366">
    <property type="protein sequence ID" value="BCJ85051.1"/>
    <property type="molecule type" value="Genomic_DNA"/>
</dbReference>
<dbReference type="InterPro" id="IPR001731">
    <property type="entry name" value="ALAD"/>
</dbReference>
<feature type="binding site" evidence="13">
    <location>
        <position position="207"/>
    </location>
    <ligand>
        <name>5-aminolevulinate</name>
        <dbReference type="ChEBI" id="CHEBI:356416"/>
        <label>1</label>
    </ligand>
</feature>
<dbReference type="Gene3D" id="3.20.20.70">
    <property type="entry name" value="Aldolase class I"/>
    <property type="match status" value="1"/>
</dbReference>
<feature type="binding site" evidence="13">
    <location>
        <position position="315"/>
    </location>
    <ligand>
        <name>5-aminolevulinate</name>
        <dbReference type="ChEBI" id="CHEBI:356416"/>
        <label>2</label>
    </ligand>
</feature>